<evidence type="ECO:0000313" key="5">
    <source>
        <dbReference type="EMBL" id="MBX3891350.1"/>
    </source>
</evidence>
<evidence type="ECO:0000256" key="3">
    <source>
        <dbReference type="SAM" id="Phobius"/>
    </source>
</evidence>
<dbReference type="PANTHER" id="PTHR30487">
    <property type="entry name" value="TYPE 4 PREPILIN-LIKE PROTEINS LEADER PEPTIDE-PROCESSING ENZYME"/>
    <property type="match status" value="1"/>
</dbReference>
<keyword evidence="3" id="KW-0812">Transmembrane</keyword>
<accession>A0AAW4Q5W4</accession>
<feature type="transmembrane region" description="Helical" evidence="3">
    <location>
        <begin position="6"/>
        <end position="27"/>
    </location>
</feature>
<organism evidence="5 6">
    <name type="scientific">Ralstonia pickettii</name>
    <name type="common">Burkholderia pickettii</name>
    <dbReference type="NCBI Taxonomy" id="329"/>
    <lineage>
        <taxon>Bacteria</taxon>
        <taxon>Pseudomonadati</taxon>
        <taxon>Pseudomonadota</taxon>
        <taxon>Betaproteobacteria</taxon>
        <taxon>Burkholderiales</taxon>
        <taxon>Burkholderiaceae</taxon>
        <taxon>Ralstonia</taxon>
    </lineage>
</organism>
<protein>
    <submittedName>
        <fullName evidence="5">A24 family peptidase</fullName>
    </submittedName>
</protein>
<dbReference type="PANTHER" id="PTHR30487:SF0">
    <property type="entry name" value="PREPILIN LEADER PEPTIDASE_N-METHYLTRANSFERASE-RELATED"/>
    <property type="match status" value="1"/>
</dbReference>
<feature type="transmembrane region" description="Helical" evidence="3">
    <location>
        <begin position="62"/>
        <end position="84"/>
    </location>
</feature>
<name>A0AAW4Q5W4_RALPI</name>
<feature type="transmembrane region" description="Helical" evidence="3">
    <location>
        <begin position="223"/>
        <end position="245"/>
    </location>
</feature>
<feature type="transmembrane region" description="Helical" evidence="3">
    <location>
        <begin position="90"/>
        <end position="108"/>
    </location>
</feature>
<comment type="similarity">
    <text evidence="1 2">Belongs to the peptidase A24 family.</text>
</comment>
<dbReference type="AlphaFoldDB" id="A0AAW4Q5W4"/>
<evidence type="ECO:0000313" key="6">
    <source>
        <dbReference type="Proteomes" id="UP001199322"/>
    </source>
</evidence>
<dbReference type="InterPro" id="IPR014032">
    <property type="entry name" value="Peptidase_A24A_bac"/>
</dbReference>
<dbReference type="Proteomes" id="UP001199322">
    <property type="component" value="Unassembled WGS sequence"/>
</dbReference>
<feature type="domain" description="Prepilin type IV endopeptidase peptidase" evidence="4">
    <location>
        <begin position="97"/>
        <end position="203"/>
    </location>
</feature>
<dbReference type="PRINTS" id="PR00864">
    <property type="entry name" value="PREPILNPTASE"/>
</dbReference>
<comment type="caution">
    <text evidence="5">The sequence shown here is derived from an EMBL/GenBank/DDBJ whole genome shotgun (WGS) entry which is preliminary data.</text>
</comment>
<evidence type="ECO:0000256" key="1">
    <source>
        <dbReference type="ARBA" id="ARBA00005801"/>
    </source>
</evidence>
<keyword evidence="3" id="KW-0472">Membrane</keyword>
<sequence>MEGAVVLGSILLGLIAGGCSIALAGWLPRFLEAQWSVGEEGGGEGLGVFLAALSRMKPRSTWASWTTLIFCSTLLAGAGLLAAMRWSAPANIGLFVLYAALLATCALVDAEHQIIPDVIVLPLLWGGLLVNCTGTFVPLQSAVIGAVAGYSSLWGLNLLFQLTAGQSGMYKGDFKMFAAIGAWSGAPALVAVLMAALLLFALVVGVSLLARGAGRRETPFGPYLAIAGVAVLVLCDTASLFGHLLP</sequence>
<dbReference type="InterPro" id="IPR050882">
    <property type="entry name" value="Prepilin_peptidase/N-MTase"/>
</dbReference>
<gene>
    <name evidence="5" type="ORF">DEE74_15905</name>
</gene>
<evidence type="ECO:0000256" key="2">
    <source>
        <dbReference type="RuleBase" id="RU003793"/>
    </source>
</evidence>
<dbReference type="EMBL" id="QGBI01000014">
    <property type="protein sequence ID" value="MBX3891350.1"/>
    <property type="molecule type" value="Genomic_DNA"/>
</dbReference>
<dbReference type="GO" id="GO:0006465">
    <property type="term" value="P:signal peptide processing"/>
    <property type="evidence" value="ECO:0007669"/>
    <property type="project" value="TreeGrafter"/>
</dbReference>
<feature type="transmembrane region" description="Helical" evidence="3">
    <location>
        <begin position="143"/>
        <end position="164"/>
    </location>
</feature>
<feature type="transmembrane region" description="Helical" evidence="3">
    <location>
        <begin position="120"/>
        <end position="137"/>
    </location>
</feature>
<dbReference type="GO" id="GO:0005886">
    <property type="term" value="C:plasma membrane"/>
    <property type="evidence" value="ECO:0007669"/>
    <property type="project" value="TreeGrafter"/>
</dbReference>
<dbReference type="GO" id="GO:0004190">
    <property type="term" value="F:aspartic-type endopeptidase activity"/>
    <property type="evidence" value="ECO:0007669"/>
    <property type="project" value="InterPro"/>
</dbReference>
<keyword evidence="3" id="KW-1133">Transmembrane helix</keyword>
<reference evidence="5" key="1">
    <citation type="submission" date="2018-06" db="EMBL/GenBank/DDBJ databases">
        <authorList>
            <person name="O'Rourke A."/>
        </authorList>
    </citation>
    <scope>NUCLEOTIDE SEQUENCE</scope>
    <source>
        <strain evidence="5">132550021-3</strain>
    </source>
</reference>
<feature type="transmembrane region" description="Helical" evidence="3">
    <location>
        <begin position="176"/>
        <end position="203"/>
    </location>
</feature>
<dbReference type="InterPro" id="IPR000045">
    <property type="entry name" value="Prepilin_IV_endopep_pep"/>
</dbReference>
<proteinExistence type="inferred from homology"/>
<dbReference type="Gene3D" id="1.20.120.1220">
    <property type="match status" value="1"/>
</dbReference>
<dbReference type="Pfam" id="PF01478">
    <property type="entry name" value="Peptidase_A24"/>
    <property type="match status" value="1"/>
</dbReference>
<evidence type="ECO:0000259" key="4">
    <source>
        <dbReference type="Pfam" id="PF01478"/>
    </source>
</evidence>